<dbReference type="RefSeq" id="WP_078777138.1">
    <property type="nucleotide sequence ID" value="NZ_FUWU01000054.1"/>
</dbReference>
<protein>
    <submittedName>
        <fullName evidence="1">Uncharacterized protein</fullName>
    </submittedName>
</protein>
<name>A0A1T4QVD2_9BACT</name>
<dbReference type="EMBL" id="FUWU01000054">
    <property type="protein sequence ID" value="SKA07654.1"/>
    <property type="molecule type" value="Genomic_DNA"/>
</dbReference>
<accession>A0A1T4QVD2</accession>
<evidence type="ECO:0000313" key="2">
    <source>
        <dbReference type="Proteomes" id="UP000190449"/>
    </source>
</evidence>
<dbReference type="STRING" id="28122.SAMN02745108_02426"/>
<sequence>MATYDYLKTNITHILRFVFDSADDFGAFESVLNSYLRKPNNPVKKKTHLDALFREVYIRGIIQRNKTRNVHDLDDISSILSSVVSSLSNAEKIDRSPNTSAISKTRFLSIPHSVLTSRASAISVHR</sequence>
<proteinExistence type="predicted"/>
<evidence type="ECO:0000313" key="1">
    <source>
        <dbReference type="EMBL" id="SKA07654.1"/>
    </source>
</evidence>
<reference evidence="1 2" key="1">
    <citation type="submission" date="2017-02" db="EMBL/GenBank/DDBJ databases">
        <authorList>
            <person name="Peterson S.W."/>
        </authorList>
    </citation>
    <scope>NUCLEOTIDE SEQUENCE [LARGE SCALE GENOMIC DNA]</scope>
    <source>
        <strain evidence="1 2">ATCC 43854</strain>
    </source>
</reference>
<gene>
    <name evidence="1" type="ORF">SAMN02745108_02426</name>
</gene>
<organism evidence="1 2">
    <name type="scientific">Fibrobacter intestinalis</name>
    <dbReference type="NCBI Taxonomy" id="28122"/>
    <lineage>
        <taxon>Bacteria</taxon>
        <taxon>Pseudomonadati</taxon>
        <taxon>Fibrobacterota</taxon>
        <taxon>Fibrobacteria</taxon>
        <taxon>Fibrobacterales</taxon>
        <taxon>Fibrobacteraceae</taxon>
        <taxon>Fibrobacter</taxon>
    </lineage>
</organism>
<dbReference type="Proteomes" id="UP000190449">
    <property type="component" value="Unassembled WGS sequence"/>
</dbReference>
<dbReference type="AlphaFoldDB" id="A0A1T4QVD2"/>